<dbReference type="InterPro" id="IPR050204">
    <property type="entry name" value="AraC_XylS_family_regulators"/>
</dbReference>
<dbReference type="Pfam" id="PF12833">
    <property type="entry name" value="HTH_18"/>
    <property type="match status" value="1"/>
</dbReference>
<dbReference type="PANTHER" id="PTHR46796:SF13">
    <property type="entry name" value="HTH-TYPE TRANSCRIPTIONAL ACTIVATOR RHAS"/>
    <property type="match status" value="1"/>
</dbReference>
<accession>A0ABZ2KZ17</accession>
<dbReference type="Proteomes" id="UP001374803">
    <property type="component" value="Chromosome"/>
</dbReference>
<evidence type="ECO:0000256" key="2">
    <source>
        <dbReference type="ARBA" id="ARBA00023125"/>
    </source>
</evidence>
<keyword evidence="1" id="KW-0805">Transcription regulation</keyword>
<sequence>MKAYDPNPPLRFIVYVGPQRFVLLAESLVLDRSHAPYRRPAATLLLAYKAPMLLEVGEGAALSTQAALVAPKVARKRLAAEGLVAIDFPVHSGEYAAVQPVLGGEDVVALDFARFEPLVPCLTRAFAGNLSGAEVHALTRDLVVAIAGKPPDDRALDPRVEKAMQLINDLPREEATPASLARRLHLSTSRLGHLFKEQTGSTLSYFMRWVALWRGVALWTQGRSLTEVAHEVGYYDLAHLDHAFTDFFGVNPSTAIDPRHVRLIRF</sequence>
<evidence type="ECO:0000256" key="3">
    <source>
        <dbReference type="ARBA" id="ARBA00023163"/>
    </source>
</evidence>
<reference evidence="5" key="1">
    <citation type="submission" date="2021-12" db="EMBL/GenBank/DDBJ databases">
        <title>Discovery of the Pendulisporaceae a myxobacterial family with distinct sporulation behavior and unique specialized metabolism.</title>
        <authorList>
            <person name="Garcia R."/>
            <person name="Popoff A."/>
            <person name="Bader C.D."/>
            <person name="Loehr J."/>
            <person name="Walesch S."/>
            <person name="Walt C."/>
            <person name="Boldt J."/>
            <person name="Bunk B."/>
            <person name="Haeckl F.J.F.P.J."/>
            <person name="Gunesch A.P."/>
            <person name="Birkelbach J."/>
            <person name="Nuebel U."/>
            <person name="Pietschmann T."/>
            <person name="Bach T."/>
            <person name="Mueller R."/>
        </authorList>
    </citation>
    <scope>NUCLEOTIDE SEQUENCE</scope>
    <source>
        <strain evidence="5">MSr11367</strain>
    </source>
</reference>
<feature type="domain" description="HTH araC/xylS-type" evidence="4">
    <location>
        <begin position="161"/>
        <end position="258"/>
    </location>
</feature>
<evidence type="ECO:0000313" key="6">
    <source>
        <dbReference type="Proteomes" id="UP001374803"/>
    </source>
</evidence>
<dbReference type="PROSITE" id="PS01124">
    <property type="entry name" value="HTH_ARAC_FAMILY_2"/>
    <property type="match status" value="1"/>
</dbReference>
<name>A0ABZ2KZ17_9BACT</name>
<dbReference type="InterPro" id="IPR009057">
    <property type="entry name" value="Homeodomain-like_sf"/>
</dbReference>
<dbReference type="EMBL" id="CP089983">
    <property type="protein sequence ID" value="WXB01572.1"/>
    <property type="molecule type" value="Genomic_DNA"/>
</dbReference>
<evidence type="ECO:0000313" key="5">
    <source>
        <dbReference type="EMBL" id="WXB01572.1"/>
    </source>
</evidence>
<proteinExistence type="predicted"/>
<evidence type="ECO:0000259" key="4">
    <source>
        <dbReference type="PROSITE" id="PS01124"/>
    </source>
</evidence>
<gene>
    <name evidence="5" type="ORF">LVJ94_32210</name>
</gene>
<dbReference type="Gene3D" id="1.10.10.60">
    <property type="entry name" value="Homeodomain-like"/>
    <property type="match status" value="1"/>
</dbReference>
<keyword evidence="3" id="KW-0804">Transcription</keyword>
<organism evidence="5 6">
    <name type="scientific">Pendulispora rubella</name>
    <dbReference type="NCBI Taxonomy" id="2741070"/>
    <lineage>
        <taxon>Bacteria</taxon>
        <taxon>Pseudomonadati</taxon>
        <taxon>Myxococcota</taxon>
        <taxon>Myxococcia</taxon>
        <taxon>Myxococcales</taxon>
        <taxon>Sorangiineae</taxon>
        <taxon>Pendulisporaceae</taxon>
        <taxon>Pendulispora</taxon>
    </lineage>
</organism>
<evidence type="ECO:0000256" key="1">
    <source>
        <dbReference type="ARBA" id="ARBA00023015"/>
    </source>
</evidence>
<dbReference type="RefSeq" id="WP_394831186.1">
    <property type="nucleotide sequence ID" value="NZ_CP089929.1"/>
</dbReference>
<dbReference type="SUPFAM" id="SSF46689">
    <property type="entry name" value="Homeodomain-like"/>
    <property type="match status" value="2"/>
</dbReference>
<dbReference type="InterPro" id="IPR018060">
    <property type="entry name" value="HTH_AraC"/>
</dbReference>
<dbReference type="PANTHER" id="PTHR46796">
    <property type="entry name" value="HTH-TYPE TRANSCRIPTIONAL ACTIVATOR RHAS-RELATED"/>
    <property type="match status" value="1"/>
</dbReference>
<dbReference type="SMART" id="SM00342">
    <property type="entry name" value="HTH_ARAC"/>
    <property type="match status" value="1"/>
</dbReference>
<protein>
    <submittedName>
        <fullName evidence="5">AraC family transcriptional regulator</fullName>
    </submittedName>
</protein>
<keyword evidence="2" id="KW-0238">DNA-binding</keyword>
<keyword evidence="6" id="KW-1185">Reference proteome</keyword>